<evidence type="ECO:0000256" key="1">
    <source>
        <dbReference type="SAM" id="Phobius"/>
    </source>
</evidence>
<proteinExistence type="predicted"/>
<organism evidence="2">
    <name type="scientific">Rhizophora mucronata</name>
    <name type="common">Asiatic mangrove</name>
    <dbReference type="NCBI Taxonomy" id="61149"/>
    <lineage>
        <taxon>Eukaryota</taxon>
        <taxon>Viridiplantae</taxon>
        <taxon>Streptophyta</taxon>
        <taxon>Embryophyta</taxon>
        <taxon>Tracheophyta</taxon>
        <taxon>Spermatophyta</taxon>
        <taxon>Magnoliopsida</taxon>
        <taxon>eudicotyledons</taxon>
        <taxon>Gunneridae</taxon>
        <taxon>Pentapetalae</taxon>
        <taxon>rosids</taxon>
        <taxon>fabids</taxon>
        <taxon>Malpighiales</taxon>
        <taxon>Rhizophoraceae</taxon>
        <taxon>Rhizophora</taxon>
    </lineage>
</organism>
<name>A0A2P2R1T6_RHIMU</name>
<evidence type="ECO:0000313" key="2">
    <source>
        <dbReference type="EMBL" id="MBX73223.1"/>
    </source>
</evidence>
<reference evidence="2" key="1">
    <citation type="submission" date="2018-02" db="EMBL/GenBank/DDBJ databases">
        <title>Rhizophora mucronata_Transcriptome.</title>
        <authorList>
            <person name="Meera S.P."/>
            <person name="Sreeshan A."/>
            <person name="Augustine A."/>
        </authorList>
    </citation>
    <scope>NUCLEOTIDE SEQUENCE</scope>
    <source>
        <tissue evidence="2">Leaf</tissue>
    </source>
</reference>
<dbReference type="EMBL" id="GGEC01092739">
    <property type="protein sequence ID" value="MBX73223.1"/>
    <property type="molecule type" value="Transcribed_RNA"/>
</dbReference>
<accession>A0A2P2R1T6</accession>
<dbReference type="AlphaFoldDB" id="A0A2P2R1T6"/>
<keyword evidence="1" id="KW-0472">Membrane</keyword>
<keyword evidence="1" id="KW-1133">Transmembrane helix</keyword>
<protein>
    <submittedName>
        <fullName evidence="2">Uncharacterized protein</fullName>
    </submittedName>
</protein>
<keyword evidence="1" id="KW-0812">Transmembrane</keyword>
<feature type="transmembrane region" description="Helical" evidence="1">
    <location>
        <begin position="5"/>
        <end position="24"/>
    </location>
</feature>
<sequence length="26" mass="3072">MKLSLCDVIAVLYCFLFNLTYIFARN</sequence>